<name>A0ABC9B3X4_9POAL</name>
<gene>
    <name evidence="4" type="ORF">URODEC1_LOCUS60427</name>
</gene>
<dbReference type="PANTHER" id="PTHR31549">
    <property type="entry name" value="PROTEIN, PUTATIVE (DUF247)-RELATED-RELATED"/>
    <property type="match status" value="1"/>
</dbReference>
<evidence type="ECO:0000256" key="3">
    <source>
        <dbReference type="SAM" id="SignalP"/>
    </source>
</evidence>
<keyword evidence="2" id="KW-1133">Transmembrane helix</keyword>
<dbReference type="InterPro" id="IPR004158">
    <property type="entry name" value="DUF247_pln"/>
</dbReference>
<keyword evidence="5" id="KW-1185">Reference proteome</keyword>
<feature type="region of interest" description="Disordered" evidence="1">
    <location>
        <begin position="252"/>
        <end position="276"/>
    </location>
</feature>
<evidence type="ECO:0000256" key="1">
    <source>
        <dbReference type="SAM" id="MobiDB-lite"/>
    </source>
</evidence>
<accession>A0ABC9B3X4</accession>
<keyword evidence="3" id="KW-0732">Signal</keyword>
<dbReference type="AlphaFoldDB" id="A0ABC9B3X4"/>
<feature type="compositionally biased region" description="Basic residues" evidence="1">
    <location>
        <begin position="264"/>
        <end position="273"/>
    </location>
</feature>
<evidence type="ECO:0000313" key="4">
    <source>
        <dbReference type="EMBL" id="CAL4990912.1"/>
    </source>
</evidence>
<evidence type="ECO:0000256" key="2">
    <source>
        <dbReference type="SAM" id="Phobius"/>
    </source>
</evidence>
<keyword evidence="2" id="KW-0812">Transmembrane</keyword>
<organism evidence="4 5">
    <name type="scientific">Urochloa decumbens</name>
    <dbReference type="NCBI Taxonomy" id="240449"/>
    <lineage>
        <taxon>Eukaryota</taxon>
        <taxon>Viridiplantae</taxon>
        <taxon>Streptophyta</taxon>
        <taxon>Embryophyta</taxon>
        <taxon>Tracheophyta</taxon>
        <taxon>Spermatophyta</taxon>
        <taxon>Magnoliopsida</taxon>
        <taxon>Liliopsida</taxon>
        <taxon>Poales</taxon>
        <taxon>Poaceae</taxon>
        <taxon>PACMAD clade</taxon>
        <taxon>Panicoideae</taxon>
        <taxon>Panicodae</taxon>
        <taxon>Paniceae</taxon>
        <taxon>Melinidinae</taxon>
        <taxon>Urochloa</taxon>
    </lineage>
</organism>
<reference evidence="4" key="1">
    <citation type="submission" date="2024-10" db="EMBL/GenBank/DDBJ databases">
        <authorList>
            <person name="Ryan C."/>
        </authorList>
    </citation>
    <scope>NUCLEOTIDE SEQUENCE [LARGE SCALE GENOMIC DNA]</scope>
</reference>
<feature type="compositionally biased region" description="Low complexity" evidence="1">
    <location>
        <begin position="252"/>
        <end position="263"/>
    </location>
</feature>
<feature type="signal peptide" evidence="3">
    <location>
        <begin position="1"/>
        <end position="22"/>
    </location>
</feature>
<dbReference type="Proteomes" id="UP001497457">
    <property type="component" value="Chromosome 24b"/>
</dbReference>
<dbReference type="PROSITE" id="PS51257">
    <property type="entry name" value="PROKAR_LIPOPROTEIN"/>
    <property type="match status" value="1"/>
</dbReference>
<proteinExistence type="predicted"/>
<feature type="chain" id="PRO_5044771854" evidence="3">
    <location>
        <begin position="23"/>
        <end position="441"/>
    </location>
</feature>
<dbReference type="Pfam" id="PF03140">
    <property type="entry name" value="DUF247"/>
    <property type="match status" value="1"/>
</dbReference>
<feature type="transmembrane region" description="Helical" evidence="2">
    <location>
        <begin position="410"/>
        <end position="437"/>
    </location>
</feature>
<sequence length="441" mass="50234">MHRASWHFLSMHGLSITLTAFACIDPYPSEKEKQHNLQIPEDDEDDDFIKFREKVIRAGPEQYQDAAADDLHFPADLATGSMLHPYAPTVVCIGPLFDKQRETGSIVKLERYKRCCVRKLIVGRRPSSWNPAASRLEAGGARASAPQNMLLDGCFVLHRLLKMAKRPGKAYDDDDDWTQVYGRCGVWGLVTRDLLLLNNNQIPLFVVQALVEQLIRVVLQLTPTPSWMAACSSSGRSNHAGFSTRPWPYATCTTSSTSPSPTSRRSHRRHRQSCQRSSKELEDAGVRFRCCEPMATSFHGGVLEIPLLQLYDYSEPLFRNLIAFEQTYQGHVTAYAIFVDCLDWRRRLTLWGRDWVVDGDQPNPRGGKIHRGRKTPHAKRSLMGVVVTYQSRRWPQWRAMLLLDYFSNPWAIVTVLVGATVVTLTVLQTFYALYAYYQQPK</sequence>
<evidence type="ECO:0000313" key="5">
    <source>
        <dbReference type="Proteomes" id="UP001497457"/>
    </source>
</evidence>
<keyword evidence="2" id="KW-0472">Membrane</keyword>
<dbReference type="EMBL" id="OZ075134">
    <property type="protein sequence ID" value="CAL4990912.1"/>
    <property type="molecule type" value="Genomic_DNA"/>
</dbReference>
<protein>
    <submittedName>
        <fullName evidence="4">Uncharacterized protein</fullName>
    </submittedName>
</protein>
<dbReference type="PANTHER" id="PTHR31549:SF22">
    <property type="entry name" value="DUF4220 DOMAIN-CONTAINING PROTEIN"/>
    <property type="match status" value="1"/>
</dbReference>